<dbReference type="SMART" id="SM00895">
    <property type="entry name" value="FCD"/>
    <property type="match status" value="1"/>
</dbReference>
<dbReference type="Proteomes" id="UP000325684">
    <property type="component" value="Unassembled WGS sequence"/>
</dbReference>
<accession>A0A5N3PAI1</accession>
<dbReference type="PANTHER" id="PTHR43537">
    <property type="entry name" value="TRANSCRIPTIONAL REGULATOR, GNTR FAMILY"/>
    <property type="match status" value="1"/>
</dbReference>
<evidence type="ECO:0000313" key="6">
    <source>
        <dbReference type="Proteomes" id="UP000325684"/>
    </source>
</evidence>
<name>A0A5N3PAI1_9HYPH</name>
<evidence type="ECO:0000256" key="3">
    <source>
        <dbReference type="ARBA" id="ARBA00023163"/>
    </source>
</evidence>
<organism evidence="5 6">
    <name type="scientific">Microvirga brassicacearum</name>
    <dbReference type="NCBI Taxonomy" id="2580413"/>
    <lineage>
        <taxon>Bacteria</taxon>
        <taxon>Pseudomonadati</taxon>
        <taxon>Pseudomonadota</taxon>
        <taxon>Alphaproteobacteria</taxon>
        <taxon>Hyphomicrobiales</taxon>
        <taxon>Methylobacteriaceae</taxon>
        <taxon>Microvirga</taxon>
    </lineage>
</organism>
<sequence length="225" mass="25447">MPGSAMRKPKRKTTTVEAAIVDMREKISSRNLSPGTRIPEEELAAAYNLPRAKAREVLATLEDRGLIEREPNKGAIVAAVDMETTYRLYEVREALDALAVRLATLNTTPADWDDISELFGESFEKSLKAGDLDQHINAIEVFRSRIREAARNPILSDMIDRIYDRTRVTIRRVALLPGRAEMGIKQYRAVLTAIIRGDADQAEALVRELNRSARDYISRYKDYVL</sequence>
<gene>
    <name evidence="5" type="ORF">FEZ63_12385</name>
</gene>
<dbReference type="OrthoDB" id="6087511at2"/>
<dbReference type="Gene3D" id="1.10.10.10">
    <property type="entry name" value="Winged helix-like DNA-binding domain superfamily/Winged helix DNA-binding domain"/>
    <property type="match status" value="1"/>
</dbReference>
<evidence type="ECO:0000259" key="4">
    <source>
        <dbReference type="PROSITE" id="PS50949"/>
    </source>
</evidence>
<dbReference type="InterPro" id="IPR036388">
    <property type="entry name" value="WH-like_DNA-bd_sf"/>
</dbReference>
<evidence type="ECO:0000313" key="5">
    <source>
        <dbReference type="EMBL" id="KAB0266766.1"/>
    </source>
</evidence>
<keyword evidence="6" id="KW-1185">Reference proteome</keyword>
<dbReference type="GO" id="GO:0003700">
    <property type="term" value="F:DNA-binding transcription factor activity"/>
    <property type="evidence" value="ECO:0007669"/>
    <property type="project" value="InterPro"/>
</dbReference>
<protein>
    <submittedName>
        <fullName evidence="5">GntR family transcriptional regulator</fullName>
    </submittedName>
</protein>
<dbReference type="Gene3D" id="1.20.120.530">
    <property type="entry name" value="GntR ligand-binding domain-like"/>
    <property type="match status" value="1"/>
</dbReference>
<proteinExistence type="predicted"/>
<keyword evidence="2" id="KW-0238">DNA-binding</keyword>
<dbReference type="Pfam" id="PF00392">
    <property type="entry name" value="GntR"/>
    <property type="match status" value="1"/>
</dbReference>
<keyword evidence="1" id="KW-0805">Transcription regulation</keyword>
<dbReference type="InterPro" id="IPR011711">
    <property type="entry name" value="GntR_C"/>
</dbReference>
<dbReference type="InterPro" id="IPR000524">
    <property type="entry name" value="Tscrpt_reg_HTH_GntR"/>
</dbReference>
<dbReference type="AlphaFoldDB" id="A0A5N3PAI1"/>
<dbReference type="InterPro" id="IPR008920">
    <property type="entry name" value="TF_FadR/GntR_C"/>
</dbReference>
<dbReference type="SMART" id="SM00345">
    <property type="entry name" value="HTH_GNTR"/>
    <property type="match status" value="1"/>
</dbReference>
<keyword evidence="3" id="KW-0804">Transcription</keyword>
<feature type="domain" description="HTH gntR-type" evidence="4">
    <location>
        <begin position="13"/>
        <end position="80"/>
    </location>
</feature>
<comment type="caution">
    <text evidence="5">The sequence shown here is derived from an EMBL/GenBank/DDBJ whole genome shotgun (WGS) entry which is preliminary data.</text>
</comment>
<dbReference type="Pfam" id="PF07729">
    <property type="entry name" value="FCD"/>
    <property type="match status" value="1"/>
</dbReference>
<evidence type="ECO:0000256" key="2">
    <source>
        <dbReference type="ARBA" id="ARBA00023125"/>
    </source>
</evidence>
<reference evidence="5 6" key="1">
    <citation type="journal article" date="2019" name="Microorganisms">
        <title>Genome Insights into the Novel Species Microvirga brassicacearum, a Rapeseed Endophyte with Biotechnological Potential.</title>
        <authorList>
            <person name="Jimenez-Gomez A."/>
            <person name="Saati-Santamaria Z."/>
            <person name="Igual J.M."/>
            <person name="Rivas R."/>
            <person name="Mateos P.F."/>
            <person name="Garcia-Fraile P."/>
        </authorList>
    </citation>
    <scope>NUCLEOTIDE SEQUENCE [LARGE SCALE GENOMIC DNA]</scope>
    <source>
        <strain evidence="5 6">CDVBN77</strain>
    </source>
</reference>
<dbReference type="PROSITE" id="PS50949">
    <property type="entry name" value="HTH_GNTR"/>
    <property type="match status" value="1"/>
</dbReference>
<evidence type="ECO:0000256" key="1">
    <source>
        <dbReference type="ARBA" id="ARBA00023015"/>
    </source>
</evidence>
<dbReference type="SUPFAM" id="SSF48008">
    <property type="entry name" value="GntR ligand-binding domain-like"/>
    <property type="match status" value="1"/>
</dbReference>
<dbReference type="GO" id="GO:0003677">
    <property type="term" value="F:DNA binding"/>
    <property type="evidence" value="ECO:0007669"/>
    <property type="project" value="UniProtKB-KW"/>
</dbReference>
<dbReference type="SUPFAM" id="SSF46785">
    <property type="entry name" value="Winged helix' DNA-binding domain"/>
    <property type="match status" value="1"/>
</dbReference>
<dbReference type="EMBL" id="VCMV01000016">
    <property type="protein sequence ID" value="KAB0266766.1"/>
    <property type="molecule type" value="Genomic_DNA"/>
</dbReference>
<dbReference type="InterPro" id="IPR036390">
    <property type="entry name" value="WH_DNA-bd_sf"/>
</dbReference>
<dbReference type="PANTHER" id="PTHR43537:SF49">
    <property type="entry name" value="TRANSCRIPTIONAL REGULATORY PROTEIN"/>
    <property type="match status" value="1"/>
</dbReference>